<protein>
    <recommendedName>
        <fullName evidence="4">PQQ-binding-like beta-propeller repeat protein</fullName>
    </recommendedName>
</protein>
<feature type="signal peptide" evidence="1">
    <location>
        <begin position="1"/>
        <end position="23"/>
    </location>
</feature>
<evidence type="ECO:0008006" key="4">
    <source>
        <dbReference type="Google" id="ProtNLM"/>
    </source>
</evidence>
<dbReference type="KEGG" id="plyc:GXP70_24085"/>
<sequence>MKKVVSAFIAAICLLGLCMPIQAESAASIHATDQWSRQSGYAATTKPSMKWTLPLKGDADRFVIDSKGTLYVLSSDRFSVMQLTAVLPSGKVSWTKPITGNWGVGLALAQDKYLIVLGSLGTGGNFHTDDNGKDDYDGYAAVLSKYATDGTLLWERQFEDTFIHPTTNNVAVDTDGMIAFSGEYTSVLPTVHKISEPIDFKKDLQVFLLSSSGKLLVRTSIESTKNNPLFLSSPVFIKGQLYVTKSKGYWKKISKTTSIGATASGEVLKISKQGTVTKFFAYQGNYHHAEPVYYNNRMYLLSKDHVYVLNLEGKLMTTIRISGVANWNLSISKKGDLVAGQEVFHSNGSKLYRSPNNLIPVNDITIDSGSNLIYPREDFTANELSVVSYNYRSKKYNWQLPIDQSITTPAVIGNDGTVYIAGSKLLAIGQKTS</sequence>
<keyword evidence="1" id="KW-0732">Signal</keyword>
<dbReference type="AlphaFoldDB" id="A0A6C0G1R5"/>
<organism evidence="2 3">
    <name type="scientific">Paenibacillus lycopersici</name>
    <dbReference type="NCBI Taxonomy" id="2704462"/>
    <lineage>
        <taxon>Bacteria</taxon>
        <taxon>Bacillati</taxon>
        <taxon>Bacillota</taxon>
        <taxon>Bacilli</taxon>
        <taxon>Bacillales</taxon>
        <taxon>Paenibacillaceae</taxon>
        <taxon>Paenibacillus</taxon>
    </lineage>
</organism>
<evidence type="ECO:0000256" key="1">
    <source>
        <dbReference type="SAM" id="SignalP"/>
    </source>
</evidence>
<gene>
    <name evidence="2" type="ORF">GXP70_24085</name>
</gene>
<dbReference type="Gene3D" id="2.130.10.10">
    <property type="entry name" value="YVTN repeat-like/Quinoprotein amine dehydrogenase"/>
    <property type="match status" value="1"/>
</dbReference>
<proteinExistence type="predicted"/>
<dbReference type="SUPFAM" id="SSF50998">
    <property type="entry name" value="Quinoprotein alcohol dehydrogenase-like"/>
    <property type="match status" value="1"/>
</dbReference>
<dbReference type="EMBL" id="CP048209">
    <property type="protein sequence ID" value="QHT62757.1"/>
    <property type="molecule type" value="Genomic_DNA"/>
</dbReference>
<dbReference type="RefSeq" id="WP_162359188.1">
    <property type="nucleotide sequence ID" value="NZ_CP048209.1"/>
</dbReference>
<dbReference type="PANTHER" id="PTHR34512:SF30">
    <property type="entry name" value="OUTER MEMBRANE PROTEIN ASSEMBLY FACTOR BAMB"/>
    <property type="match status" value="1"/>
</dbReference>
<dbReference type="Proteomes" id="UP000476064">
    <property type="component" value="Chromosome"/>
</dbReference>
<evidence type="ECO:0000313" key="2">
    <source>
        <dbReference type="EMBL" id="QHT62757.1"/>
    </source>
</evidence>
<dbReference type="PANTHER" id="PTHR34512">
    <property type="entry name" value="CELL SURFACE PROTEIN"/>
    <property type="match status" value="1"/>
</dbReference>
<name>A0A6C0G1R5_9BACL</name>
<keyword evidence="3" id="KW-1185">Reference proteome</keyword>
<reference evidence="2 3" key="1">
    <citation type="submission" date="2020-01" db="EMBL/GenBank/DDBJ databases">
        <title>Paenibacillus sp. nov., isolated from tomato rhizosphere.</title>
        <authorList>
            <person name="Weon H.-Y."/>
            <person name="Lee S.A."/>
        </authorList>
    </citation>
    <scope>NUCLEOTIDE SEQUENCE [LARGE SCALE GENOMIC DNA]</scope>
    <source>
        <strain evidence="2 3">12200R-189</strain>
    </source>
</reference>
<accession>A0A6C0G1R5</accession>
<dbReference type="InterPro" id="IPR015943">
    <property type="entry name" value="WD40/YVTN_repeat-like_dom_sf"/>
</dbReference>
<dbReference type="InterPro" id="IPR011047">
    <property type="entry name" value="Quinoprotein_ADH-like_sf"/>
</dbReference>
<feature type="chain" id="PRO_5038710178" description="PQQ-binding-like beta-propeller repeat protein" evidence="1">
    <location>
        <begin position="24"/>
        <end position="433"/>
    </location>
</feature>
<evidence type="ECO:0000313" key="3">
    <source>
        <dbReference type="Proteomes" id="UP000476064"/>
    </source>
</evidence>